<feature type="transmembrane region" description="Helical" evidence="3">
    <location>
        <begin position="62"/>
        <end position="83"/>
    </location>
</feature>
<dbReference type="InterPro" id="IPR003439">
    <property type="entry name" value="ABC_transporter-like_ATP-bd"/>
</dbReference>
<protein>
    <submittedName>
        <fullName evidence="5">ATP-binding cassette subfamily B protein</fullName>
    </submittedName>
</protein>
<dbReference type="GO" id="GO:0005524">
    <property type="term" value="F:ATP binding"/>
    <property type="evidence" value="ECO:0007669"/>
    <property type="project" value="UniProtKB-KW"/>
</dbReference>
<keyword evidence="3" id="KW-1133">Transmembrane helix</keyword>
<dbReference type="Pfam" id="PF00005">
    <property type="entry name" value="ABC_tran"/>
    <property type="match status" value="1"/>
</dbReference>
<gene>
    <name evidence="5" type="ORF">F4554_005004</name>
</gene>
<dbReference type="InterPro" id="IPR027417">
    <property type="entry name" value="P-loop_NTPase"/>
</dbReference>
<dbReference type="AlphaFoldDB" id="A0A852ZUK2"/>
<dbReference type="PROSITE" id="PS00211">
    <property type="entry name" value="ABC_TRANSPORTER_1"/>
    <property type="match status" value="1"/>
</dbReference>
<keyword evidence="3" id="KW-0812">Transmembrane</keyword>
<sequence>MLHVRLWWHAAPGLAVACVVLAVVQAGAITVAMVASGHLIASTGAAMRAGVDSAAALQSWRWLAVTVAAFVTAPVAAAVSRGVEEVASARYLAAYYDLVVDTGVHPHAVTHLEDPANAQQLVSAVEASRDWLFLRGIGGTWVALSNKLNGVGALVVVSTWRWWVGPFLVVGWLLLSRAVAHWRSVVFDDMIGETGLGRRRASYLQGLLVERAAAKEVRLYGLGGWLVGGFVNAWQETMAIVSRRRLRGVSGTLPALAVLLVLNAAAFAVLAADAAADRVSTGVLVTVVQGILGLAAFGRQDDGETSLGRTASCVAALAAFRTALGLSFLPTPAQATLDTAPISAAAGKVELREVTFGYPGGDRPVVEHLNLTIPAGQAVALVGVNGVGKSTIVKLLCGLWPPQAGEVRIDGLDPAVDVAARRRVSVIFQEFVRFGLTARANVEAGAGWQPVEELDRIAVDAGADHIVAGLESGWETVLSAEFTGGTDLSGGQWQRIALARALAAVRAGAGVLVLDEPTAALDVRAEVALFESLLRLREGLTTILISHRLSSVRHADRIVVLGPTGGGGARVIEDGTHEELVAAGGEYARLFTLQASRFAAAGGAA</sequence>
<evidence type="ECO:0000313" key="5">
    <source>
        <dbReference type="EMBL" id="NYH92366.1"/>
    </source>
</evidence>
<evidence type="ECO:0000256" key="1">
    <source>
        <dbReference type="ARBA" id="ARBA00022741"/>
    </source>
</evidence>
<dbReference type="PANTHER" id="PTHR43394:SF1">
    <property type="entry name" value="ATP-BINDING CASSETTE SUB-FAMILY B MEMBER 10, MITOCHONDRIAL"/>
    <property type="match status" value="1"/>
</dbReference>
<dbReference type="RefSeq" id="WP_337796190.1">
    <property type="nucleotide sequence ID" value="NZ_BAAARR010000005.1"/>
</dbReference>
<dbReference type="GO" id="GO:0015421">
    <property type="term" value="F:ABC-type oligopeptide transporter activity"/>
    <property type="evidence" value="ECO:0007669"/>
    <property type="project" value="TreeGrafter"/>
</dbReference>
<name>A0A852ZUK2_9ACTN</name>
<evidence type="ECO:0000256" key="2">
    <source>
        <dbReference type="ARBA" id="ARBA00022840"/>
    </source>
</evidence>
<dbReference type="SMART" id="SM00382">
    <property type="entry name" value="AAA"/>
    <property type="match status" value="1"/>
</dbReference>
<keyword evidence="2 5" id="KW-0067">ATP-binding</keyword>
<dbReference type="InterPro" id="IPR003593">
    <property type="entry name" value="AAA+_ATPase"/>
</dbReference>
<evidence type="ECO:0000256" key="3">
    <source>
        <dbReference type="SAM" id="Phobius"/>
    </source>
</evidence>
<proteinExistence type="predicted"/>
<feature type="domain" description="ABC transporter" evidence="4">
    <location>
        <begin position="349"/>
        <end position="593"/>
    </location>
</feature>
<feature type="transmembrane region" description="Helical" evidence="3">
    <location>
        <begin position="253"/>
        <end position="272"/>
    </location>
</feature>
<feature type="transmembrane region" description="Helical" evidence="3">
    <location>
        <begin position="12"/>
        <end position="41"/>
    </location>
</feature>
<keyword evidence="1" id="KW-0547">Nucleotide-binding</keyword>
<evidence type="ECO:0000259" key="4">
    <source>
        <dbReference type="PROSITE" id="PS50893"/>
    </source>
</evidence>
<dbReference type="PROSITE" id="PS50893">
    <property type="entry name" value="ABC_TRANSPORTER_2"/>
    <property type="match status" value="1"/>
</dbReference>
<dbReference type="SUPFAM" id="SSF52540">
    <property type="entry name" value="P-loop containing nucleoside triphosphate hydrolases"/>
    <property type="match status" value="1"/>
</dbReference>
<dbReference type="EMBL" id="JACBZH010000001">
    <property type="protein sequence ID" value="NYH92366.1"/>
    <property type="molecule type" value="Genomic_DNA"/>
</dbReference>
<dbReference type="InterPro" id="IPR039421">
    <property type="entry name" value="Type_1_exporter"/>
</dbReference>
<evidence type="ECO:0000313" key="6">
    <source>
        <dbReference type="Proteomes" id="UP000579605"/>
    </source>
</evidence>
<reference evidence="5 6" key="1">
    <citation type="submission" date="2020-07" db="EMBL/GenBank/DDBJ databases">
        <title>Sequencing the genomes of 1000 actinobacteria strains.</title>
        <authorList>
            <person name="Klenk H.-P."/>
        </authorList>
    </citation>
    <scope>NUCLEOTIDE SEQUENCE [LARGE SCALE GENOMIC DNA]</scope>
    <source>
        <strain evidence="5 6">DSM 18448</strain>
    </source>
</reference>
<accession>A0A852ZUK2</accession>
<dbReference type="PROSITE" id="PS51257">
    <property type="entry name" value="PROKAR_LIPOPROTEIN"/>
    <property type="match status" value="1"/>
</dbReference>
<dbReference type="Proteomes" id="UP000579605">
    <property type="component" value="Unassembled WGS sequence"/>
</dbReference>
<keyword evidence="6" id="KW-1185">Reference proteome</keyword>
<keyword evidence="3" id="KW-0472">Membrane</keyword>
<comment type="caution">
    <text evidence="5">The sequence shown here is derived from an EMBL/GenBank/DDBJ whole genome shotgun (WGS) entry which is preliminary data.</text>
</comment>
<dbReference type="GO" id="GO:0016887">
    <property type="term" value="F:ATP hydrolysis activity"/>
    <property type="evidence" value="ECO:0007669"/>
    <property type="project" value="InterPro"/>
</dbReference>
<dbReference type="InterPro" id="IPR017871">
    <property type="entry name" value="ABC_transporter-like_CS"/>
</dbReference>
<dbReference type="PANTHER" id="PTHR43394">
    <property type="entry name" value="ATP-DEPENDENT PERMEASE MDL1, MITOCHONDRIAL"/>
    <property type="match status" value="1"/>
</dbReference>
<organism evidence="5 6">
    <name type="scientific">Actinopolymorpha rutila</name>
    <dbReference type="NCBI Taxonomy" id="446787"/>
    <lineage>
        <taxon>Bacteria</taxon>
        <taxon>Bacillati</taxon>
        <taxon>Actinomycetota</taxon>
        <taxon>Actinomycetes</taxon>
        <taxon>Propionibacteriales</taxon>
        <taxon>Actinopolymorphaceae</taxon>
        <taxon>Actinopolymorpha</taxon>
    </lineage>
</organism>
<dbReference type="Gene3D" id="3.40.50.300">
    <property type="entry name" value="P-loop containing nucleotide triphosphate hydrolases"/>
    <property type="match status" value="1"/>
</dbReference>